<evidence type="ECO:0000313" key="4">
    <source>
        <dbReference type="Proteomes" id="UP000005555"/>
    </source>
</evidence>
<feature type="region of interest" description="Disordered" evidence="1">
    <location>
        <begin position="1"/>
        <end position="20"/>
    </location>
</feature>
<accession>Q1YU52</accession>
<protein>
    <recommendedName>
        <fullName evidence="2">Lipid/polyisoprenoid-binding YceI-like domain-containing protein</fullName>
    </recommendedName>
</protein>
<dbReference type="HOGENOM" id="CLU_1132093_0_0_6"/>
<comment type="caution">
    <text evidence="3">The sequence shown here is derived from an EMBL/GenBank/DDBJ whole genome shotgun (WGS) entry which is preliminary data.</text>
</comment>
<dbReference type="Gene3D" id="2.40.128.110">
    <property type="entry name" value="Lipid/polyisoprenoid-binding, YceI-like"/>
    <property type="match status" value="1"/>
</dbReference>
<gene>
    <name evidence="3" type="ORF">GB2207_10356</name>
</gene>
<evidence type="ECO:0000256" key="1">
    <source>
        <dbReference type="SAM" id="MobiDB-lite"/>
    </source>
</evidence>
<feature type="domain" description="Lipid/polyisoprenoid-binding YceI-like" evidence="2">
    <location>
        <begin position="128"/>
        <end position="218"/>
    </location>
</feature>
<reference evidence="3 4" key="1">
    <citation type="submission" date="2006-03" db="EMBL/GenBank/DDBJ databases">
        <authorList>
            <person name="Giovannoni S.J."/>
            <person name="Cho J.-C."/>
            <person name="Ferriera S."/>
            <person name="Johnson J."/>
            <person name="Kravitz S."/>
            <person name="Halpern A."/>
            <person name="Remington K."/>
            <person name="Beeson K."/>
            <person name="Tran B."/>
            <person name="Rogers Y.-H."/>
            <person name="Friedman R."/>
            <person name="Venter J.C."/>
        </authorList>
    </citation>
    <scope>NUCLEOTIDE SEQUENCE [LARGE SCALE GENOMIC DNA]</scope>
    <source>
        <strain evidence="3 4">HTCC2207</strain>
    </source>
</reference>
<evidence type="ECO:0000259" key="2">
    <source>
        <dbReference type="Pfam" id="PF04264"/>
    </source>
</evidence>
<dbReference type="SUPFAM" id="SSF101874">
    <property type="entry name" value="YceI-like"/>
    <property type="match status" value="1"/>
</dbReference>
<keyword evidence="4" id="KW-1185">Reference proteome</keyword>
<dbReference type="STRING" id="314287.GB2207_10356"/>
<dbReference type="EMBL" id="AAPI01000001">
    <property type="protein sequence ID" value="EAS48206.1"/>
    <property type="molecule type" value="Genomic_DNA"/>
</dbReference>
<dbReference type="InterPro" id="IPR036761">
    <property type="entry name" value="TTHA0802/YceI-like_sf"/>
</dbReference>
<dbReference type="AlphaFoldDB" id="Q1YU52"/>
<dbReference type="InterPro" id="IPR007372">
    <property type="entry name" value="Lipid/polyisoprenoid-bd_YceI"/>
</dbReference>
<name>Q1YU52_9GAMM</name>
<evidence type="ECO:0000313" key="3">
    <source>
        <dbReference type="EMBL" id="EAS48206.1"/>
    </source>
</evidence>
<dbReference type="Proteomes" id="UP000005555">
    <property type="component" value="Unassembled WGS sequence"/>
</dbReference>
<sequence>MALLAGCSAPREESSTAQQRPANFPAAIYAKPNLQRSLYQLDSASSMVQIKVLRGGAMAKFGHDHIVASRDIQGYLLLGDNNACRADFYADINNLIVDDPVLRDRANLLTTPSEKDIAGTKTNMLISLQAEKFPFVQLQSLDCSGALDGQPVTTSISLHGVIQEQQLTMTVARPNTNSVVISGSFAILQTDFGIEPFSVFNGLLRVKDRLEISYQLVARRQ</sequence>
<proteinExistence type="predicted"/>
<dbReference type="Pfam" id="PF04264">
    <property type="entry name" value="YceI"/>
    <property type="match status" value="1"/>
</dbReference>
<dbReference type="OrthoDB" id="273832at2"/>
<dbReference type="eggNOG" id="COG2353">
    <property type="taxonomic scope" value="Bacteria"/>
</dbReference>
<organism evidence="3 4">
    <name type="scientific">gamma proteobacterium HTCC2207</name>
    <dbReference type="NCBI Taxonomy" id="314287"/>
    <lineage>
        <taxon>Bacteria</taxon>
        <taxon>Pseudomonadati</taxon>
        <taxon>Pseudomonadota</taxon>
        <taxon>Gammaproteobacteria</taxon>
        <taxon>Cellvibrionales</taxon>
        <taxon>Porticoccaceae</taxon>
        <taxon>SAR92 clade</taxon>
    </lineage>
</organism>